<comment type="caution">
    <text evidence="3">The sequence shown here is derived from an EMBL/GenBank/DDBJ whole genome shotgun (WGS) entry which is preliminary data.</text>
</comment>
<keyword evidence="1" id="KW-0175">Coiled coil</keyword>
<feature type="region of interest" description="Disordered" evidence="2">
    <location>
        <begin position="90"/>
        <end position="151"/>
    </location>
</feature>
<dbReference type="STRING" id="5539.A0A3E2HN90"/>
<sequence>MHAVLKPRLWISSPLAMAMARRSWNRSPVDLYKPAIPVAIDCSDASYAQDVLLLENGQTETALDKALETQAEQSGISIFDLQAKLESLQVQESSTSDTSTAVVEPHHVRSDSAGSQGTTCSSTFTGVTSSRPLTDQVDHSPSTNPRKRPGTLRRLSFSEYEKYLLMAEEQAVVDAGFTPALRDRTLSLFSVSSRRKYFGLRRGIKQRFRLRSKTTGDEIAHITCRCKAQFCYICGAVWDPVVGCPNYCPGEEELERRRRQEAARIAEQEAEKVAREERERLEALEEAAAAKRTQNNEELNTLRTHQISERDRFFAYERKIKWLLWTRHGQDKLDLLARYGDLHSKMKERHLKTAAHLEDRQVYAEMELRAALKQRERSIRIRLKHMEAYCEGLGRGEIDGNPARVVTDRDLQELRQQYNIRDDLERFHQAKINVMRDKQAKQMEHLLERQAEELHKLGVRLAEEVETLEEGVGVEEERLSRITEERRRRLMLRWAVQAEIELKRLQKTTGLRFGPVSPIHIPPSGDSAGFSAVSELIE</sequence>
<gene>
    <name evidence="3" type="ORF">B7463_g1470</name>
</gene>
<proteinExistence type="predicted"/>
<dbReference type="Proteomes" id="UP000258309">
    <property type="component" value="Unassembled WGS sequence"/>
</dbReference>
<keyword evidence="4" id="KW-1185">Reference proteome</keyword>
<accession>A0A3E2HN90</accession>
<evidence type="ECO:0008006" key="5">
    <source>
        <dbReference type="Google" id="ProtNLM"/>
    </source>
</evidence>
<evidence type="ECO:0000313" key="3">
    <source>
        <dbReference type="EMBL" id="RFU34844.1"/>
    </source>
</evidence>
<reference evidence="3 4" key="1">
    <citation type="submission" date="2018-05" db="EMBL/GenBank/DDBJ databases">
        <title>Draft genome sequence of Scytalidium lignicola DSM 105466, a ubiquitous saprotrophic fungus.</title>
        <authorList>
            <person name="Buettner E."/>
            <person name="Gebauer A.M."/>
            <person name="Hofrichter M."/>
            <person name="Liers C."/>
            <person name="Kellner H."/>
        </authorList>
    </citation>
    <scope>NUCLEOTIDE SEQUENCE [LARGE SCALE GENOMIC DNA]</scope>
    <source>
        <strain evidence="3 4">DSM 105466</strain>
    </source>
</reference>
<feature type="non-terminal residue" evidence="3">
    <location>
        <position position="538"/>
    </location>
</feature>
<dbReference type="AlphaFoldDB" id="A0A3E2HN90"/>
<protein>
    <recommendedName>
        <fullName evidence="5">IBR domain-containing protein</fullName>
    </recommendedName>
</protein>
<dbReference type="Gene3D" id="1.20.120.1750">
    <property type="match status" value="1"/>
</dbReference>
<evidence type="ECO:0000256" key="1">
    <source>
        <dbReference type="SAM" id="Coils"/>
    </source>
</evidence>
<feature type="non-terminal residue" evidence="3">
    <location>
        <position position="1"/>
    </location>
</feature>
<feature type="compositionally biased region" description="Polar residues" evidence="2">
    <location>
        <begin position="112"/>
        <end position="144"/>
    </location>
</feature>
<organism evidence="3 4">
    <name type="scientific">Scytalidium lignicola</name>
    <name type="common">Hyphomycete</name>
    <dbReference type="NCBI Taxonomy" id="5539"/>
    <lineage>
        <taxon>Eukaryota</taxon>
        <taxon>Fungi</taxon>
        <taxon>Dikarya</taxon>
        <taxon>Ascomycota</taxon>
        <taxon>Pezizomycotina</taxon>
        <taxon>Leotiomycetes</taxon>
        <taxon>Leotiomycetes incertae sedis</taxon>
        <taxon>Scytalidium</taxon>
    </lineage>
</organism>
<name>A0A3E2HN90_SCYLI</name>
<feature type="compositionally biased region" description="Polar residues" evidence="2">
    <location>
        <begin position="90"/>
        <end position="101"/>
    </location>
</feature>
<feature type="coiled-coil region" evidence="1">
    <location>
        <begin position="251"/>
        <end position="301"/>
    </location>
</feature>
<dbReference type="OrthoDB" id="9977870at2759"/>
<evidence type="ECO:0000256" key="2">
    <source>
        <dbReference type="SAM" id="MobiDB-lite"/>
    </source>
</evidence>
<evidence type="ECO:0000313" key="4">
    <source>
        <dbReference type="Proteomes" id="UP000258309"/>
    </source>
</evidence>
<dbReference type="EMBL" id="NCSJ02000015">
    <property type="protein sequence ID" value="RFU34844.1"/>
    <property type="molecule type" value="Genomic_DNA"/>
</dbReference>
<dbReference type="SUPFAM" id="SSF57850">
    <property type="entry name" value="RING/U-box"/>
    <property type="match status" value="1"/>
</dbReference>